<feature type="transmembrane region" description="Helical" evidence="2">
    <location>
        <begin position="50"/>
        <end position="68"/>
    </location>
</feature>
<evidence type="ECO:0000259" key="3">
    <source>
        <dbReference type="Pfam" id="PF00487"/>
    </source>
</evidence>
<dbReference type="Pfam" id="PF00487">
    <property type="entry name" value="FA_desaturase"/>
    <property type="match status" value="1"/>
</dbReference>
<evidence type="ECO:0000313" key="4">
    <source>
        <dbReference type="EMBL" id="SOE58727.1"/>
    </source>
</evidence>
<dbReference type="EMBL" id="OCSU01000001">
    <property type="protein sequence ID" value="SOE58727.1"/>
    <property type="molecule type" value="Genomic_DNA"/>
</dbReference>
<dbReference type="InterPro" id="IPR005804">
    <property type="entry name" value="FA_desaturase_dom"/>
</dbReference>
<accession>A0A7Z7N1G5</accession>
<gene>
    <name evidence="4" type="ORF">SAMN05446927_1638</name>
</gene>
<name>A0A7Z7N1G5_9BURK</name>
<feature type="domain" description="Fatty acid desaturase" evidence="3">
    <location>
        <begin position="53"/>
        <end position="285"/>
    </location>
</feature>
<dbReference type="OrthoDB" id="784276at2"/>
<keyword evidence="2" id="KW-0812">Transmembrane</keyword>
<proteinExistence type="predicted"/>
<organism evidence="4 5">
    <name type="scientific">Caballeronia arationis</name>
    <dbReference type="NCBI Taxonomy" id="1777142"/>
    <lineage>
        <taxon>Bacteria</taxon>
        <taxon>Pseudomonadati</taxon>
        <taxon>Pseudomonadota</taxon>
        <taxon>Betaproteobacteria</taxon>
        <taxon>Burkholderiales</taxon>
        <taxon>Burkholderiaceae</taxon>
        <taxon>Caballeronia</taxon>
    </lineage>
</organism>
<feature type="transmembrane region" description="Helical" evidence="2">
    <location>
        <begin position="26"/>
        <end position="44"/>
    </location>
</feature>
<dbReference type="GO" id="GO:0006629">
    <property type="term" value="P:lipid metabolic process"/>
    <property type="evidence" value="ECO:0007669"/>
    <property type="project" value="InterPro"/>
</dbReference>
<protein>
    <submittedName>
        <fullName evidence="4">Fatty acid desaturase</fullName>
    </submittedName>
</protein>
<feature type="transmembrane region" description="Helical" evidence="2">
    <location>
        <begin position="80"/>
        <end position="101"/>
    </location>
</feature>
<feature type="region of interest" description="Disordered" evidence="1">
    <location>
        <begin position="347"/>
        <end position="378"/>
    </location>
</feature>
<dbReference type="RefSeq" id="WP_087134775.1">
    <property type="nucleotide sequence ID" value="NZ_FCOG02000003.1"/>
</dbReference>
<evidence type="ECO:0000256" key="2">
    <source>
        <dbReference type="SAM" id="Phobius"/>
    </source>
</evidence>
<keyword evidence="5" id="KW-1185">Reference proteome</keyword>
<reference evidence="4 5" key="1">
    <citation type="submission" date="2017-09" db="EMBL/GenBank/DDBJ databases">
        <authorList>
            <person name="Varghese N."/>
            <person name="Submissions S."/>
        </authorList>
    </citation>
    <scope>NUCLEOTIDE SEQUENCE [LARGE SCALE GENOMIC DNA]</scope>
    <source>
        <strain evidence="4 5">OK806</strain>
    </source>
</reference>
<feature type="transmembrane region" description="Helical" evidence="2">
    <location>
        <begin position="202"/>
        <end position="221"/>
    </location>
</feature>
<evidence type="ECO:0000313" key="5">
    <source>
        <dbReference type="Proteomes" id="UP000219522"/>
    </source>
</evidence>
<comment type="caution">
    <text evidence="4">The sequence shown here is derived from an EMBL/GenBank/DDBJ whole genome shotgun (WGS) entry which is preliminary data.</text>
</comment>
<keyword evidence="2" id="KW-1133">Transmembrane helix</keyword>
<dbReference type="AlphaFoldDB" id="A0A7Z7N1G5"/>
<evidence type="ECO:0000256" key="1">
    <source>
        <dbReference type="SAM" id="MobiDB-lite"/>
    </source>
</evidence>
<sequence>MSIYLDDAQRHDIHRLRASWRWRSQWPTWLLIACVYGGWFAVALNARTLGMPLALGALALLSCWYMSLQHELLHGHPTRFPLVNALFGVAPLAVWFPYAVYRESHLRHHDDAHLTDPARDPESFFVSAERWERAGTCLRALFAFRNTLPGRVLIGPAFAIAGTLRGAASSIVRGDLRAAGSWALHGALLAVLIDWLDSRCGIGWFAFLFGVGYPALALGAIRSFHEHREAADPAERTVINEAGWFWRLLFLNNNYHLVHHDLPHVPWFALPGIYEKARPAYLKRCNGFMYAGYWAMARRLAFAAVAHPVHVRTSAGILHRPAVSGTHATAAGIAAIVRAVQPRKPCLPPSPGHARRAQSASPPPSAHSAARALFGRQT</sequence>
<dbReference type="Proteomes" id="UP000219522">
    <property type="component" value="Unassembled WGS sequence"/>
</dbReference>
<keyword evidence="2" id="KW-0472">Membrane</keyword>